<feature type="domain" description="Amidase" evidence="2">
    <location>
        <begin position="54"/>
        <end position="488"/>
    </location>
</feature>
<gene>
    <name evidence="3" type="ORF">JN10_1000</name>
</gene>
<evidence type="ECO:0000313" key="3">
    <source>
        <dbReference type="EMBL" id="TWJ09368.1"/>
    </source>
</evidence>
<dbReference type="NCBIfam" id="NF006006">
    <property type="entry name" value="PRK08137.1"/>
    <property type="match status" value="1"/>
</dbReference>
<feature type="chain" id="PRO_5021763290" evidence="1">
    <location>
        <begin position="21"/>
        <end position="514"/>
    </location>
</feature>
<comment type="caution">
    <text evidence="3">The sequence shown here is derived from an EMBL/GenBank/DDBJ whole genome shotgun (WGS) entry which is preliminary data.</text>
</comment>
<sequence>MRTLLAGLLASALPLVPISAQEQSDTSPLVGIDEPLPTEQMLQLEPVEQAAGFAMRIDRYDRHINAVINSLTMMEARSGAASVDPESVLSGRTILVKDNIETREWPTTAGSLALGDNATGRDAPLIANIRANGGVIMGKTNLSEWANIRDSDSTSGWSAIGGLTRNPHATDRNACGSSSGSGAAIAAGFAWAAIGTETNGSITCPASVNGIVGFKPTVGLVSRTHVVPISTTQDTAGPMTHTVYDAALLLVAMAGSDPLDSATVEADKHVTDFTAGLDEYSLEGVRIGVMRNQIGNVTGVTALFEKALADLEAKGAVLVDVEYDWPDGFWSRSLTVLLYELQRDMKAYLATIEDESQPQTLSQIVELNRANADKELRWFGQDLFERALETTDEAAYLNALETNLKATREDGIDRLLAEHEVQFLVAPTTGPAWSTDLVNGDNFGGGIGAGSLPAIAGYPHLTVPMGAIEGLPVGLSIFAGKWQDHEVLKAGAAYEKARTAELSTPSFKPWKPAE</sequence>
<dbReference type="RefSeq" id="WP_067601478.1">
    <property type="nucleotide sequence ID" value="NZ_CP015963.1"/>
</dbReference>
<dbReference type="AlphaFoldDB" id="A0A562UUY8"/>
<dbReference type="Gene3D" id="3.90.1300.10">
    <property type="entry name" value="Amidase signature (AS) domain"/>
    <property type="match status" value="1"/>
</dbReference>
<reference evidence="3 4" key="1">
    <citation type="submission" date="2019-07" db="EMBL/GenBank/DDBJ databases">
        <title>Genomic Encyclopedia of Archaeal and Bacterial Type Strains, Phase II (KMG-II): from individual species to whole genera.</title>
        <authorList>
            <person name="Goeker M."/>
        </authorList>
    </citation>
    <scope>NUCLEOTIDE SEQUENCE [LARGE SCALE GENOMIC DNA]</scope>
    <source>
        <strain evidence="3 4">ATCC BAA-2084</strain>
    </source>
</reference>
<accession>A0A562UUY8</accession>
<dbReference type="PANTHER" id="PTHR42678">
    <property type="entry name" value="AMIDASE"/>
    <property type="match status" value="1"/>
</dbReference>
<dbReference type="PANTHER" id="PTHR42678:SF34">
    <property type="entry name" value="OS04G0183300 PROTEIN"/>
    <property type="match status" value="1"/>
</dbReference>
<evidence type="ECO:0000256" key="1">
    <source>
        <dbReference type="SAM" id="SignalP"/>
    </source>
</evidence>
<proteinExistence type="predicted"/>
<dbReference type="SUPFAM" id="SSF75304">
    <property type="entry name" value="Amidase signature (AS) enzymes"/>
    <property type="match status" value="1"/>
</dbReference>
<protein>
    <submittedName>
        <fullName evidence="3">Amidase</fullName>
    </submittedName>
</protein>
<dbReference type="InterPro" id="IPR036928">
    <property type="entry name" value="AS_sf"/>
</dbReference>
<dbReference type="Proteomes" id="UP000320547">
    <property type="component" value="Unassembled WGS sequence"/>
</dbReference>
<evidence type="ECO:0000259" key="2">
    <source>
        <dbReference type="Pfam" id="PF01425"/>
    </source>
</evidence>
<dbReference type="Pfam" id="PF01425">
    <property type="entry name" value="Amidase"/>
    <property type="match status" value="1"/>
</dbReference>
<dbReference type="STRING" id="476157.GCA_001663155_02351"/>
<keyword evidence="1" id="KW-0732">Signal</keyword>
<evidence type="ECO:0000313" key="4">
    <source>
        <dbReference type="Proteomes" id="UP000320547"/>
    </source>
</evidence>
<name>A0A562UUY8_9SPHN</name>
<organism evidence="3 4">
    <name type="scientific">Altererythrobacter ishigakiensis</name>
    <dbReference type="NCBI Taxonomy" id="476157"/>
    <lineage>
        <taxon>Bacteria</taxon>
        <taxon>Pseudomonadati</taxon>
        <taxon>Pseudomonadota</taxon>
        <taxon>Alphaproteobacteria</taxon>
        <taxon>Sphingomonadales</taxon>
        <taxon>Erythrobacteraceae</taxon>
        <taxon>Altererythrobacter</taxon>
    </lineage>
</organism>
<keyword evidence="4" id="KW-1185">Reference proteome</keyword>
<feature type="signal peptide" evidence="1">
    <location>
        <begin position="1"/>
        <end position="20"/>
    </location>
</feature>
<dbReference type="EMBL" id="VLLK01000001">
    <property type="protein sequence ID" value="TWJ09368.1"/>
    <property type="molecule type" value="Genomic_DNA"/>
</dbReference>
<dbReference type="InterPro" id="IPR023631">
    <property type="entry name" value="Amidase_dom"/>
</dbReference>
<dbReference type="OrthoDB" id="8872210at2"/>